<evidence type="ECO:0000313" key="3">
    <source>
        <dbReference type="Proteomes" id="UP001239085"/>
    </source>
</evidence>
<dbReference type="Gene3D" id="3.10.180.10">
    <property type="entry name" value="2,3-Dihydroxybiphenyl 1,2-Dioxygenase, domain 1"/>
    <property type="match status" value="1"/>
</dbReference>
<dbReference type="EMBL" id="JAUSXK010000001">
    <property type="protein sequence ID" value="MDQ0644412.1"/>
    <property type="molecule type" value="Genomic_DNA"/>
</dbReference>
<accession>A0ABU0PBS9</accession>
<dbReference type="PANTHER" id="PTHR35006">
    <property type="entry name" value="GLYOXALASE FAMILY PROTEIN (AFU_ORTHOLOGUE AFUA_5G14830)"/>
    <property type="match status" value="1"/>
</dbReference>
<evidence type="ECO:0000313" key="2">
    <source>
        <dbReference type="EMBL" id="MDQ0644412.1"/>
    </source>
</evidence>
<protein>
    <submittedName>
        <fullName evidence="2">Catechol 2,3-dioxygenase-like lactoylglutathione lyase family enzyme</fullName>
    </submittedName>
</protein>
<dbReference type="Proteomes" id="UP001239085">
    <property type="component" value="Unassembled WGS sequence"/>
</dbReference>
<gene>
    <name evidence="2" type="ORF">QFZ46_002572</name>
</gene>
<reference evidence="2 3" key="1">
    <citation type="submission" date="2023-07" db="EMBL/GenBank/DDBJ databases">
        <title>Comparative genomics of wheat-associated soil bacteria to identify genetic determinants of phenazine resistance.</title>
        <authorList>
            <person name="Mouncey N."/>
        </authorList>
    </citation>
    <scope>NUCLEOTIDE SEQUENCE [LARGE SCALE GENOMIC DNA]</scope>
    <source>
        <strain evidence="2 3">W2I7</strain>
    </source>
</reference>
<evidence type="ECO:0000259" key="1">
    <source>
        <dbReference type="PROSITE" id="PS51819"/>
    </source>
</evidence>
<dbReference type="PROSITE" id="PS51819">
    <property type="entry name" value="VOC"/>
    <property type="match status" value="1"/>
</dbReference>
<sequence>MGKTGRMPLLDHLGITVEDLPHAISQFHPVMDALGFTRDDAENSVAWQRDGETELIIFPAREAGTGPHRHGEVGWQHLAFAVESRAEVDRLHAIALDAGWTAVRDPKLYPRFNDRYYASFVEDDSGIRIEFMHNPPRVNPAG</sequence>
<dbReference type="PANTHER" id="PTHR35006:SF4">
    <property type="entry name" value="BLR7706 PROTEIN"/>
    <property type="match status" value="1"/>
</dbReference>
<feature type="domain" description="VOC" evidence="1">
    <location>
        <begin position="9"/>
        <end position="134"/>
    </location>
</feature>
<comment type="caution">
    <text evidence="2">The sequence shown here is derived from an EMBL/GenBank/DDBJ whole genome shotgun (WGS) entry which is preliminary data.</text>
</comment>
<organism evidence="2 3">
    <name type="scientific">Microbacterium murale</name>
    <dbReference type="NCBI Taxonomy" id="1081040"/>
    <lineage>
        <taxon>Bacteria</taxon>
        <taxon>Bacillati</taxon>
        <taxon>Actinomycetota</taxon>
        <taxon>Actinomycetes</taxon>
        <taxon>Micrococcales</taxon>
        <taxon>Microbacteriaceae</taxon>
        <taxon>Microbacterium</taxon>
    </lineage>
</organism>
<keyword evidence="3" id="KW-1185">Reference proteome</keyword>
<name>A0ABU0PBS9_9MICO</name>
<dbReference type="InterPro" id="IPR037523">
    <property type="entry name" value="VOC_core"/>
</dbReference>
<dbReference type="SUPFAM" id="SSF54593">
    <property type="entry name" value="Glyoxalase/Bleomycin resistance protein/Dihydroxybiphenyl dioxygenase"/>
    <property type="match status" value="1"/>
</dbReference>
<dbReference type="Pfam" id="PF00903">
    <property type="entry name" value="Glyoxalase"/>
    <property type="match status" value="1"/>
</dbReference>
<proteinExistence type="predicted"/>
<dbReference type="InterPro" id="IPR029068">
    <property type="entry name" value="Glyas_Bleomycin-R_OHBP_Dase"/>
</dbReference>
<dbReference type="InterPro" id="IPR004360">
    <property type="entry name" value="Glyas_Fos-R_dOase_dom"/>
</dbReference>